<sequence>MAVLDSDTGFLQVLSKRLEGNGWQYRVLASPVPLDAIVAMRLNAVVLDLAVLGPQGWNYLEKLCARLPGLGVVVCTGQSSVAQRVRGLRLGADDWVTKPCHPEELIARVEAVVRRRKRAETRVDAGPKSVGEVEIRADQFQAFVGGVSVDLTRREFELIQLLAEAEGQVMQREEIYQRVWGYAMVHGDRSVDVFVRKLRQKLERASPRWRYIHTHFGIGYRFDAEPADAPDVVPADLAPVDVIGVELDATDPTAAALLSGS</sequence>
<evidence type="ECO:0000313" key="8">
    <source>
        <dbReference type="EMBL" id="CAA9533216.1"/>
    </source>
</evidence>
<evidence type="ECO:0000256" key="1">
    <source>
        <dbReference type="ARBA" id="ARBA00022553"/>
    </source>
</evidence>
<dbReference type="SMART" id="SM00862">
    <property type="entry name" value="Trans_reg_C"/>
    <property type="match status" value="1"/>
</dbReference>
<protein>
    <submittedName>
        <fullName evidence="8">Two-component response regulator SA14-24</fullName>
    </submittedName>
</protein>
<dbReference type="Gene3D" id="3.40.50.2300">
    <property type="match status" value="1"/>
</dbReference>
<dbReference type="PANTHER" id="PTHR48111">
    <property type="entry name" value="REGULATOR OF RPOS"/>
    <property type="match status" value="1"/>
</dbReference>
<evidence type="ECO:0000259" key="6">
    <source>
        <dbReference type="PROSITE" id="PS50110"/>
    </source>
</evidence>
<feature type="domain" description="Response regulatory" evidence="6">
    <location>
        <begin position="1"/>
        <end position="113"/>
    </location>
</feature>
<dbReference type="SUPFAM" id="SSF52172">
    <property type="entry name" value="CheY-like"/>
    <property type="match status" value="1"/>
</dbReference>
<keyword evidence="2" id="KW-0902">Two-component regulatory system</keyword>
<evidence type="ECO:0000256" key="2">
    <source>
        <dbReference type="ARBA" id="ARBA00023012"/>
    </source>
</evidence>
<dbReference type="Pfam" id="PF00072">
    <property type="entry name" value="Response_reg"/>
    <property type="match status" value="1"/>
</dbReference>
<dbReference type="GO" id="GO:0005829">
    <property type="term" value="C:cytosol"/>
    <property type="evidence" value="ECO:0007669"/>
    <property type="project" value="TreeGrafter"/>
</dbReference>
<gene>
    <name evidence="8" type="ORF">AVDCRST_MAG30-3977</name>
</gene>
<dbReference type="PROSITE" id="PS51755">
    <property type="entry name" value="OMPR_PHOB"/>
    <property type="match status" value="1"/>
</dbReference>
<dbReference type="Pfam" id="PF00486">
    <property type="entry name" value="Trans_reg_C"/>
    <property type="match status" value="1"/>
</dbReference>
<dbReference type="InterPro" id="IPR001789">
    <property type="entry name" value="Sig_transdc_resp-reg_receiver"/>
</dbReference>
<dbReference type="InterPro" id="IPR016032">
    <property type="entry name" value="Sig_transdc_resp-reg_C-effctor"/>
</dbReference>
<dbReference type="GO" id="GO:0032993">
    <property type="term" value="C:protein-DNA complex"/>
    <property type="evidence" value="ECO:0007669"/>
    <property type="project" value="TreeGrafter"/>
</dbReference>
<dbReference type="InterPro" id="IPR001867">
    <property type="entry name" value="OmpR/PhoB-type_DNA-bd"/>
</dbReference>
<dbReference type="GO" id="GO:0006355">
    <property type="term" value="P:regulation of DNA-templated transcription"/>
    <property type="evidence" value="ECO:0007669"/>
    <property type="project" value="InterPro"/>
</dbReference>
<dbReference type="GO" id="GO:0000156">
    <property type="term" value="F:phosphorelay response regulator activity"/>
    <property type="evidence" value="ECO:0007669"/>
    <property type="project" value="TreeGrafter"/>
</dbReference>
<keyword evidence="3 5" id="KW-0238">DNA-binding</keyword>
<dbReference type="SMART" id="SM00448">
    <property type="entry name" value="REC"/>
    <property type="match status" value="1"/>
</dbReference>
<dbReference type="InterPro" id="IPR039420">
    <property type="entry name" value="WalR-like"/>
</dbReference>
<evidence type="ECO:0000256" key="3">
    <source>
        <dbReference type="ARBA" id="ARBA00023125"/>
    </source>
</evidence>
<accession>A0A6J4TWA2</accession>
<dbReference type="GO" id="GO:0000976">
    <property type="term" value="F:transcription cis-regulatory region binding"/>
    <property type="evidence" value="ECO:0007669"/>
    <property type="project" value="TreeGrafter"/>
</dbReference>
<dbReference type="PANTHER" id="PTHR48111:SF40">
    <property type="entry name" value="PHOSPHATE REGULON TRANSCRIPTIONAL REGULATORY PROTEIN PHOB"/>
    <property type="match status" value="1"/>
</dbReference>
<dbReference type="SUPFAM" id="SSF46894">
    <property type="entry name" value="C-terminal effector domain of the bipartite response regulators"/>
    <property type="match status" value="1"/>
</dbReference>
<feature type="modified residue" description="4-aspartylphosphate" evidence="4">
    <location>
        <position position="48"/>
    </location>
</feature>
<evidence type="ECO:0000256" key="4">
    <source>
        <dbReference type="PROSITE-ProRule" id="PRU00169"/>
    </source>
</evidence>
<dbReference type="PROSITE" id="PS50110">
    <property type="entry name" value="RESPONSE_REGULATORY"/>
    <property type="match status" value="1"/>
</dbReference>
<dbReference type="AlphaFoldDB" id="A0A6J4TWA2"/>
<feature type="DNA-binding region" description="OmpR/PhoB-type" evidence="5">
    <location>
        <begin position="125"/>
        <end position="224"/>
    </location>
</feature>
<reference evidence="8" key="1">
    <citation type="submission" date="2020-02" db="EMBL/GenBank/DDBJ databases">
        <authorList>
            <person name="Meier V. D."/>
        </authorList>
    </citation>
    <scope>NUCLEOTIDE SEQUENCE</scope>
    <source>
        <strain evidence="8">AVDCRST_MAG30</strain>
    </source>
</reference>
<dbReference type="InterPro" id="IPR036388">
    <property type="entry name" value="WH-like_DNA-bd_sf"/>
</dbReference>
<feature type="domain" description="OmpR/PhoB-type" evidence="7">
    <location>
        <begin position="125"/>
        <end position="224"/>
    </location>
</feature>
<name>A0A6J4TWA2_9ACTN</name>
<dbReference type="EMBL" id="CADCVS010000522">
    <property type="protein sequence ID" value="CAA9533216.1"/>
    <property type="molecule type" value="Genomic_DNA"/>
</dbReference>
<dbReference type="InterPro" id="IPR011006">
    <property type="entry name" value="CheY-like_superfamily"/>
</dbReference>
<organism evidence="8">
    <name type="scientific">uncultured Solirubrobacteraceae bacterium</name>
    <dbReference type="NCBI Taxonomy" id="1162706"/>
    <lineage>
        <taxon>Bacteria</taxon>
        <taxon>Bacillati</taxon>
        <taxon>Actinomycetota</taxon>
        <taxon>Thermoleophilia</taxon>
        <taxon>Solirubrobacterales</taxon>
        <taxon>Solirubrobacteraceae</taxon>
        <taxon>environmental samples</taxon>
    </lineage>
</organism>
<evidence type="ECO:0000259" key="7">
    <source>
        <dbReference type="PROSITE" id="PS51755"/>
    </source>
</evidence>
<keyword evidence="1 4" id="KW-0597">Phosphoprotein</keyword>
<evidence type="ECO:0000256" key="5">
    <source>
        <dbReference type="PROSITE-ProRule" id="PRU01091"/>
    </source>
</evidence>
<proteinExistence type="predicted"/>
<dbReference type="Gene3D" id="1.10.10.10">
    <property type="entry name" value="Winged helix-like DNA-binding domain superfamily/Winged helix DNA-binding domain"/>
    <property type="match status" value="1"/>
</dbReference>
<dbReference type="CDD" id="cd00383">
    <property type="entry name" value="trans_reg_C"/>
    <property type="match status" value="1"/>
</dbReference>